<dbReference type="EMBL" id="CAJOBR010084256">
    <property type="protein sequence ID" value="CAF5129797.1"/>
    <property type="molecule type" value="Genomic_DNA"/>
</dbReference>
<accession>A0A822DVH0</accession>
<proteinExistence type="predicted"/>
<sequence length="18" mass="2273">MELQQQQKLTKERVEKQK</sequence>
<evidence type="ECO:0000313" key="1">
    <source>
        <dbReference type="EMBL" id="CAF5084176.1"/>
    </source>
</evidence>
<name>A0A822DVH0_9BILA</name>
<gene>
    <name evidence="1" type="ORF">QYT958_LOCUS44052</name>
    <name evidence="2" type="ORF">QYT958_LOCUS46709</name>
</gene>
<reference evidence="1" key="1">
    <citation type="submission" date="2021-02" db="EMBL/GenBank/DDBJ databases">
        <authorList>
            <person name="Nowell W R."/>
        </authorList>
    </citation>
    <scope>NUCLEOTIDE SEQUENCE</scope>
</reference>
<comment type="caution">
    <text evidence="1">The sequence shown here is derived from an EMBL/GenBank/DDBJ whole genome shotgun (WGS) entry which is preliminary data.</text>
</comment>
<dbReference type="Proteomes" id="UP000663848">
    <property type="component" value="Unassembled WGS sequence"/>
</dbReference>
<protein>
    <submittedName>
        <fullName evidence="1">Uncharacterized protein</fullName>
    </submittedName>
</protein>
<evidence type="ECO:0000313" key="2">
    <source>
        <dbReference type="EMBL" id="CAF5129797.1"/>
    </source>
</evidence>
<dbReference type="AlphaFoldDB" id="A0A822DVH0"/>
<dbReference type="EMBL" id="CAJOBR010066024">
    <property type="protein sequence ID" value="CAF5084176.1"/>
    <property type="molecule type" value="Genomic_DNA"/>
</dbReference>
<feature type="non-terminal residue" evidence="1">
    <location>
        <position position="18"/>
    </location>
</feature>
<evidence type="ECO:0000313" key="3">
    <source>
        <dbReference type="Proteomes" id="UP000663848"/>
    </source>
</evidence>
<organism evidence="1 3">
    <name type="scientific">Rotaria socialis</name>
    <dbReference type="NCBI Taxonomy" id="392032"/>
    <lineage>
        <taxon>Eukaryota</taxon>
        <taxon>Metazoa</taxon>
        <taxon>Spiralia</taxon>
        <taxon>Gnathifera</taxon>
        <taxon>Rotifera</taxon>
        <taxon>Eurotatoria</taxon>
        <taxon>Bdelloidea</taxon>
        <taxon>Philodinida</taxon>
        <taxon>Philodinidae</taxon>
        <taxon>Rotaria</taxon>
    </lineage>
</organism>